<dbReference type="KEGG" id="cre:CHLRE_07g329100v5"/>
<feature type="compositionally biased region" description="Low complexity" evidence="2">
    <location>
        <begin position="423"/>
        <end position="432"/>
    </location>
</feature>
<dbReference type="InParanoid" id="A0A2K3DJQ5"/>
<organism evidence="3 4">
    <name type="scientific">Chlamydomonas reinhardtii</name>
    <name type="common">Chlamydomonas smithii</name>
    <dbReference type="NCBI Taxonomy" id="3055"/>
    <lineage>
        <taxon>Eukaryota</taxon>
        <taxon>Viridiplantae</taxon>
        <taxon>Chlorophyta</taxon>
        <taxon>core chlorophytes</taxon>
        <taxon>Chlorophyceae</taxon>
        <taxon>CS clade</taxon>
        <taxon>Chlamydomonadales</taxon>
        <taxon>Chlamydomonadaceae</taxon>
        <taxon>Chlamydomonas</taxon>
    </lineage>
</organism>
<feature type="compositionally biased region" description="Low complexity" evidence="2">
    <location>
        <begin position="314"/>
        <end position="324"/>
    </location>
</feature>
<evidence type="ECO:0000256" key="1">
    <source>
        <dbReference type="SAM" id="Coils"/>
    </source>
</evidence>
<feature type="region of interest" description="Disordered" evidence="2">
    <location>
        <begin position="1"/>
        <end position="105"/>
    </location>
</feature>
<dbReference type="OrthoDB" id="10662701at2759"/>
<dbReference type="GeneID" id="5716204"/>
<proteinExistence type="predicted"/>
<reference evidence="3 4" key="1">
    <citation type="journal article" date="2007" name="Science">
        <title>The Chlamydomonas genome reveals the evolution of key animal and plant functions.</title>
        <authorList>
            <person name="Merchant S.S."/>
            <person name="Prochnik S.E."/>
            <person name="Vallon O."/>
            <person name="Harris E.H."/>
            <person name="Karpowicz S.J."/>
            <person name="Witman G.B."/>
            <person name="Terry A."/>
            <person name="Salamov A."/>
            <person name="Fritz-Laylin L.K."/>
            <person name="Marechal-Drouard L."/>
            <person name="Marshall W.F."/>
            <person name="Qu L.H."/>
            <person name="Nelson D.R."/>
            <person name="Sanderfoot A.A."/>
            <person name="Spalding M.H."/>
            <person name="Kapitonov V.V."/>
            <person name="Ren Q."/>
            <person name="Ferris P."/>
            <person name="Lindquist E."/>
            <person name="Shapiro H."/>
            <person name="Lucas S.M."/>
            <person name="Grimwood J."/>
            <person name="Schmutz J."/>
            <person name="Cardol P."/>
            <person name="Cerutti H."/>
            <person name="Chanfreau G."/>
            <person name="Chen C.L."/>
            <person name="Cognat V."/>
            <person name="Croft M.T."/>
            <person name="Dent R."/>
            <person name="Dutcher S."/>
            <person name="Fernandez E."/>
            <person name="Fukuzawa H."/>
            <person name="Gonzalez-Ballester D."/>
            <person name="Gonzalez-Halphen D."/>
            <person name="Hallmann A."/>
            <person name="Hanikenne M."/>
            <person name="Hippler M."/>
            <person name="Inwood W."/>
            <person name="Jabbari K."/>
            <person name="Kalanon M."/>
            <person name="Kuras R."/>
            <person name="Lefebvre P.A."/>
            <person name="Lemaire S.D."/>
            <person name="Lobanov A.V."/>
            <person name="Lohr M."/>
            <person name="Manuell A."/>
            <person name="Meier I."/>
            <person name="Mets L."/>
            <person name="Mittag M."/>
            <person name="Mittelmeier T."/>
            <person name="Moroney J.V."/>
            <person name="Moseley J."/>
            <person name="Napoli C."/>
            <person name="Nedelcu A.M."/>
            <person name="Niyogi K."/>
            <person name="Novoselov S.V."/>
            <person name="Paulsen I.T."/>
            <person name="Pazour G."/>
            <person name="Purton S."/>
            <person name="Ral J.P."/>
            <person name="Riano-Pachon D.M."/>
            <person name="Riekhof W."/>
            <person name="Rymarquis L."/>
            <person name="Schroda M."/>
            <person name="Stern D."/>
            <person name="Umen J."/>
            <person name="Willows R."/>
            <person name="Wilson N."/>
            <person name="Zimmer S.L."/>
            <person name="Allmer J."/>
            <person name="Balk J."/>
            <person name="Bisova K."/>
            <person name="Chen C.J."/>
            <person name="Elias M."/>
            <person name="Gendler K."/>
            <person name="Hauser C."/>
            <person name="Lamb M.R."/>
            <person name="Ledford H."/>
            <person name="Long J.C."/>
            <person name="Minagawa J."/>
            <person name="Page M.D."/>
            <person name="Pan J."/>
            <person name="Pootakham W."/>
            <person name="Roje S."/>
            <person name="Rose A."/>
            <person name="Stahlberg E."/>
            <person name="Terauchi A.M."/>
            <person name="Yang P."/>
            <person name="Ball S."/>
            <person name="Bowler C."/>
            <person name="Dieckmann C.L."/>
            <person name="Gladyshev V.N."/>
            <person name="Green P."/>
            <person name="Jorgensen R."/>
            <person name="Mayfield S."/>
            <person name="Mueller-Roeber B."/>
            <person name="Rajamani S."/>
            <person name="Sayre R.T."/>
            <person name="Brokstein P."/>
            <person name="Dubchak I."/>
            <person name="Goodstein D."/>
            <person name="Hornick L."/>
            <person name="Huang Y.W."/>
            <person name="Jhaveri J."/>
            <person name="Luo Y."/>
            <person name="Martinez D."/>
            <person name="Ngau W.C."/>
            <person name="Otillar B."/>
            <person name="Poliakov A."/>
            <person name="Porter A."/>
            <person name="Szajkowski L."/>
            <person name="Werner G."/>
            <person name="Zhou K."/>
            <person name="Grigoriev I.V."/>
            <person name="Rokhsar D.S."/>
            <person name="Grossman A.R."/>
        </authorList>
    </citation>
    <scope>NUCLEOTIDE SEQUENCE [LARGE SCALE GENOMIC DNA]</scope>
    <source>
        <strain evidence="4">CC-503</strain>
    </source>
</reference>
<feature type="compositionally biased region" description="Pro residues" evidence="2">
    <location>
        <begin position="433"/>
        <end position="444"/>
    </location>
</feature>
<dbReference type="Gramene" id="PNW80769">
    <property type="protein sequence ID" value="PNW80769"/>
    <property type="gene ID" value="CHLRE_07g329100v5"/>
</dbReference>
<name>A0A2K3DJQ5_CHLRE</name>
<dbReference type="EMBL" id="CM008968">
    <property type="protein sequence ID" value="PNW80769.1"/>
    <property type="molecule type" value="Genomic_DNA"/>
</dbReference>
<feature type="region of interest" description="Disordered" evidence="2">
    <location>
        <begin position="263"/>
        <end position="324"/>
    </location>
</feature>
<dbReference type="ExpressionAtlas" id="A0A2K3DJQ5">
    <property type="expression patterns" value="baseline and differential"/>
</dbReference>
<dbReference type="RefSeq" id="XP_042922716.1">
    <property type="nucleotide sequence ID" value="XM_043064148.1"/>
</dbReference>
<dbReference type="PaxDb" id="3055-EDP05712"/>
<feature type="compositionally biased region" description="Low complexity" evidence="2">
    <location>
        <begin position="263"/>
        <end position="276"/>
    </location>
</feature>
<feature type="compositionally biased region" description="Low complexity" evidence="2">
    <location>
        <begin position="84"/>
        <end position="96"/>
    </location>
</feature>
<evidence type="ECO:0000313" key="4">
    <source>
        <dbReference type="Proteomes" id="UP000006906"/>
    </source>
</evidence>
<dbReference type="AlphaFoldDB" id="A0A2K3DJQ5"/>
<sequence>MQLSESLNVVLSRKRGRSESGESASQDELIESTFMAEGDCGPRRTASDTLQPAGPATAGPFTRSSLPMAPEPPAACPSADSAQPSSRNASSLPSSPVLKTCEPQLSPRHGFRASASVQAGCDATAGVDEHFVPPEPHTAKRARHTREQAQQLRGCSKSQLVVIAQDLEAQEQQLREELREARRSYLLRVSDVAQRTLNLVRGSAVLPPRAKSSCAPTATKAANYIEESKAQTTQQQPSASFSFPRLQPRSVADADAATCTAALPSAAGGSPGLARRLSADGPATVMGPPLCVPPSRRGSGGGPMLPPHRAAEHSQQPQQQSQAWGQPALLLAAAVQAPPLTRDGVLSSVMEMLRSKAAATAAASIPGLAPPASRAQSMPPPQPNPPHVARGSSAQRSPTMAPPPPPPLDWRGLPQPQQHMGGPSARPAANWPAPAPLTSSPPLPMSLLLPPQRQAPLQQAAVRALGARAPFMARQQQQQ</sequence>
<evidence type="ECO:0000256" key="2">
    <source>
        <dbReference type="SAM" id="MobiDB-lite"/>
    </source>
</evidence>
<gene>
    <name evidence="3" type="ORF">CHLRE_07g329100v5</name>
</gene>
<protein>
    <submittedName>
        <fullName evidence="3">Uncharacterized protein</fullName>
    </submittedName>
</protein>
<evidence type="ECO:0000313" key="3">
    <source>
        <dbReference type="EMBL" id="PNW80769.1"/>
    </source>
</evidence>
<accession>A0A2K3DJQ5</accession>
<keyword evidence="4" id="KW-1185">Reference proteome</keyword>
<feature type="region of interest" description="Disordered" evidence="2">
    <location>
        <begin position="365"/>
        <end position="449"/>
    </location>
</feature>
<dbReference type="Proteomes" id="UP000006906">
    <property type="component" value="Chromosome 7"/>
</dbReference>
<feature type="coiled-coil region" evidence="1">
    <location>
        <begin position="157"/>
        <end position="184"/>
    </location>
</feature>
<keyword evidence="1" id="KW-0175">Coiled coil</keyword>